<organism evidence="1 2">
    <name type="scientific">Danaus chrysippus</name>
    <name type="common">African queen</name>
    <dbReference type="NCBI Taxonomy" id="151541"/>
    <lineage>
        <taxon>Eukaryota</taxon>
        <taxon>Metazoa</taxon>
        <taxon>Ecdysozoa</taxon>
        <taxon>Arthropoda</taxon>
        <taxon>Hexapoda</taxon>
        <taxon>Insecta</taxon>
        <taxon>Pterygota</taxon>
        <taxon>Neoptera</taxon>
        <taxon>Endopterygota</taxon>
        <taxon>Lepidoptera</taxon>
        <taxon>Glossata</taxon>
        <taxon>Ditrysia</taxon>
        <taxon>Papilionoidea</taxon>
        <taxon>Nymphalidae</taxon>
        <taxon>Danainae</taxon>
        <taxon>Danaini</taxon>
        <taxon>Danaina</taxon>
        <taxon>Danaus</taxon>
        <taxon>Anosia</taxon>
    </lineage>
</organism>
<protein>
    <submittedName>
        <fullName evidence="1">(African queen) hypothetical protein</fullName>
    </submittedName>
</protein>
<dbReference type="EMBL" id="CAKASE010000045">
    <property type="protein sequence ID" value="CAG9560640.1"/>
    <property type="molecule type" value="Genomic_DNA"/>
</dbReference>
<gene>
    <name evidence="1" type="ORF">DCHRY22_LOCUS2269</name>
</gene>
<keyword evidence="2" id="KW-1185">Reference proteome</keyword>
<accession>A0A8J2QDQ8</accession>
<name>A0A8J2QDQ8_9NEOP</name>
<dbReference type="AlphaFoldDB" id="A0A8J2QDQ8"/>
<proteinExistence type="predicted"/>
<sequence length="89" mass="9965">MEHSHLTPSGLPVHEPGQSDAEFRLYHRLYITSEHCRSYPKLAEAVRLGVHNKKYGCESGGRVNRSVYDDNAVIRGSSGYSADIVYRGD</sequence>
<reference evidence="1" key="1">
    <citation type="submission" date="2021-09" db="EMBL/GenBank/DDBJ databases">
        <authorList>
            <person name="Martin H S."/>
        </authorList>
    </citation>
    <scope>NUCLEOTIDE SEQUENCE</scope>
</reference>
<evidence type="ECO:0000313" key="2">
    <source>
        <dbReference type="Proteomes" id="UP000789524"/>
    </source>
</evidence>
<dbReference type="Proteomes" id="UP000789524">
    <property type="component" value="Unassembled WGS sequence"/>
</dbReference>
<evidence type="ECO:0000313" key="1">
    <source>
        <dbReference type="EMBL" id="CAG9560640.1"/>
    </source>
</evidence>
<comment type="caution">
    <text evidence="1">The sequence shown here is derived from an EMBL/GenBank/DDBJ whole genome shotgun (WGS) entry which is preliminary data.</text>
</comment>